<protein>
    <submittedName>
        <fullName evidence="3">Uncharacterized protein</fullName>
    </submittedName>
</protein>
<evidence type="ECO:0000256" key="2">
    <source>
        <dbReference type="SAM" id="SignalP"/>
    </source>
</evidence>
<proteinExistence type="predicted"/>
<evidence type="ECO:0000313" key="4">
    <source>
        <dbReference type="Proteomes" id="UP001374584"/>
    </source>
</evidence>
<keyword evidence="1" id="KW-0472">Membrane</keyword>
<evidence type="ECO:0000313" key="3">
    <source>
        <dbReference type="EMBL" id="KAK7378287.1"/>
    </source>
</evidence>
<keyword evidence="2" id="KW-0732">Signal</keyword>
<dbReference type="GO" id="GO:0050982">
    <property type="term" value="P:detection of mechanical stimulus"/>
    <property type="evidence" value="ECO:0007669"/>
    <property type="project" value="TreeGrafter"/>
</dbReference>
<dbReference type="InterPro" id="IPR027272">
    <property type="entry name" value="Piezo"/>
</dbReference>
<dbReference type="Proteomes" id="UP001374584">
    <property type="component" value="Unassembled WGS sequence"/>
</dbReference>
<gene>
    <name evidence="3" type="ORF">VNO80_03726</name>
</gene>
<feature type="chain" id="PRO_5042889589" evidence="2">
    <location>
        <begin position="20"/>
        <end position="165"/>
    </location>
</feature>
<dbReference type="EMBL" id="JAYMYR010000002">
    <property type="protein sequence ID" value="KAK7378287.1"/>
    <property type="molecule type" value="Genomic_DNA"/>
</dbReference>
<feature type="signal peptide" evidence="2">
    <location>
        <begin position="1"/>
        <end position="19"/>
    </location>
</feature>
<sequence>MGFFQISILACFCAIHSHGLQTLLSFSTIVPLTSCPPFGFNILGAFLIRPVCLSSYGPRSSESQGTHGYWTFVDHLRLYGYYHLLDFVLSLILITRTLEYDILHLGYLGFAMGLEITSRSGIVKIIIFVLVALQSYMFAFPEFAYVSWKTAHLRHIRKAEELKHL</sequence>
<dbReference type="GO" id="GO:0008381">
    <property type="term" value="F:mechanosensitive monoatomic ion channel activity"/>
    <property type="evidence" value="ECO:0007669"/>
    <property type="project" value="InterPro"/>
</dbReference>
<dbReference type="PANTHER" id="PTHR13167">
    <property type="entry name" value="PIEZO-TYPE MECHANOSENSITIVE ION CHANNEL COMPONENT"/>
    <property type="match status" value="1"/>
</dbReference>
<keyword evidence="1" id="KW-0812">Transmembrane</keyword>
<reference evidence="3 4" key="1">
    <citation type="submission" date="2024-01" db="EMBL/GenBank/DDBJ databases">
        <title>The genomes of 5 underutilized Papilionoideae crops provide insights into root nodulation and disease resistanc.</title>
        <authorList>
            <person name="Jiang F."/>
        </authorList>
    </citation>
    <scope>NUCLEOTIDE SEQUENCE [LARGE SCALE GENOMIC DNA]</scope>
    <source>
        <strain evidence="3">JINMINGXINNONG_FW02</strain>
        <tissue evidence="3">Leaves</tissue>
    </source>
</reference>
<keyword evidence="4" id="KW-1185">Reference proteome</keyword>
<keyword evidence="1" id="KW-1133">Transmembrane helix</keyword>
<accession>A0AAN9RNU4</accession>
<evidence type="ECO:0000256" key="1">
    <source>
        <dbReference type="SAM" id="Phobius"/>
    </source>
</evidence>
<comment type="caution">
    <text evidence="3">The sequence shown here is derived from an EMBL/GenBank/DDBJ whole genome shotgun (WGS) entry which is preliminary data.</text>
</comment>
<organism evidence="3 4">
    <name type="scientific">Phaseolus coccineus</name>
    <name type="common">Scarlet runner bean</name>
    <name type="synonym">Phaseolus multiflorus</name>
    <dbReference type="NCBI Taxonomy" id="3886"/>
    <lineage>
        <taxon>Eukaryota</taxon>
        <taxon>Viridiplantae</taxon>
        <taxon>Streptophyta</taxon>
        <taxon>Embryophyta</taxon>
        <taxon>Tracheophyta</taxon>
        <taxon>Spermatophyta</taxon>
        <taxon>Magnoliopsida</taxon>
        <taxon>eudicotyledons</taxon>
        <taxon>Gunneridae</taxon>
        <taxon>Pentapetalae</taxon>
        <taxon>rosids</taxon>
        <taxon>fabids</taxon>
        <taxon>Fabales</taxon>
        <taxon>Fabaceae</taxon>
        <taxon>Papilionoideae</taxon>
        <taxon>50 kb inversion clade</taxon>
        <taxon>NPAAA clade</taxon>
        <taxon>indigoferoid/millettioid clade</taxon>
        <taxon>Phaseoleae</taxon>
        <taxon>Phaseolus</taxon>
    </lineage>
</organism>
<feature type="transmembrane region" description="Helical" evidence="1">
    <location>
        <begin position="122"/>
        <end position="148"/>
    </location>
</feature>
<dbReference type="GO" id="GO:0042391">
    <property type="term" value="P:regulation of membrane potential"/>
    <property type="evidence" value="ECO:0007669"/>
    <property type="project" value="TreeGrafter"/>
</dbReference>
<dbReference type="AlphaFoldDB" id="A0AAN9RNU4"/>
<name>A0AAN9RNU4_PHACN</name>
<dbReference type="PANTHER" id="PTHR13167:SF47">
    <property type="entry name" value="DUF3595 FAMILY PROTEIN"/>
    <property type="match status" value="1"/>
</dbReference>
<dbReference type="GO" id="GO:0071260">
    <property type="term" value="P:cellular response to mechanical stimulus"/>
    <property type="evidence" value="ECO:0007669"/>
    <property type="project" value="TreeGrafter"/>
</dbReference>
<dbReference type="GO" id="GO:0005261">
    <property type="term" value="F:monoatomic cation channel activity"/>
    <property type="evidence" value="ECO:0007669"/>
    <property type="project" value="TreeGrafter"/>
</dbReference>
<dbReference type="GO" id="GO:0016020">
    <property type="term" value="C:membrane"/>
    <property type="evidence" value="ECO:0007669"/>
    <property type="project" value="InterPro"/>
</dbReference>